<feature type="region of interest" description="Disordered" evidence="1">
    <location>
        <begin position="92"/>
        <end position="123"/>
    </location>
</feature>
<keyword evidence="3" id="KW-1185">Reference proteome</keyword>
<gene>
    <name evidence="2" type="ORF">CMEL01_07103</name>
</gene>
<protein>
    <submittedName>
        <fullName evidence="2">Uncharacterized protein</fullName>
    </submittedName>
</protein>
<dbReference type="Proteomes" id="UP001239795">
    <property type="component" value="Unassembled WGS sequence"/>
</dbReference>
<dbReference type="EMBL" id="MLGG01000057">
    <property type="protein sequence ID" value="KAK1449767.1"/>
    <property type="molecule type" value="Genomic_DNA"/>
</dbReference>
<name>A0AAI9U4V0_9PEZI</name>
<evidence type="ECO:0000313" key="3">
    <source>
        <dbReference type="Proteomes" id="UP001239795"/>
    </source>
</evidence>
<dbReference type="AlphaFoldDB" id="A0AAI9U4V0"/>
<evidence type="ECO:0000256" key="1">
    <source>
        <dbReference type="SAM" id="MobiDB-lite"/>
    </source>
</evidence>
<sequence length="176" mass="19774">MEGFPFAAPVLGQVHIAFVSEYSSTGASTVILIPLRYSLSDKERVDSLSRDMHREPRVRHSALLAATVASSAWNAFVWLDLLDSASHPPTLQFSSQRRHQLRLQRTDSPPNSNHESPTQTQTLRPLVVDEGHVCLFARLSELLILESSDYHARELSPDKSRSPYVRTERVTILTPC</sequence>
<organism evidence="2 3">
    <name type="scientific">Colletotrichum melonis</name>
    <dbReference type="NCBI Taxonomy" id="1209925"/>
    <lineage>
        <taxon>Eukaryota</taxon>
        <taxon>Fungi</taxon>
        <taxon>Dikarya</taxon>
        <taxon>Ascomycota</taxon>
        <taxon>Pezizomycotina</taxon>
        <taxon>Sordariomycetes</taxon>
        <taxon>Hypocreomycetidae</taxon>
        <taxon>Glomerellales</taxon>
        <taxon>Glomerellaceae</taxon>
        <taxon>Colletotrichum</taxon>
        <taxon>Colletotrichum acutatum species complex</taxon>
    </lineage>
</organism>
<reference evidence="2 3" key="1">
    <citation type="submission" date="2016-10" db="EMBL/GenBank/DDBJ databases">
        <title>The genome sequence of Colletotrichum fioriniae PJ7.</title>
        <authorList>
            <person name="Baroncelli R."/>
        </authorList>
    </citation>
    <scope>NUCLEOTIDE SEQUENCE [LARGE SCALE GENOMIC DNA]</scope>
    <source>
        <strain evidence="2">Col 31</strain>
    </source>
</reference>
<accession>A0AAI9U4V0</accession>
<feature type="compositionally biased region" description="Polar residues" evidence="1">
    <location>
        <begin position="106"/>
        <end position="123"/>
    </location>
</feature>
<evidence type="ECO:0000313" key="2">
    <source>
        <dbReference type="EMBL" id="KAK1449767.1"/>
    </source>
</evidence>
<comment type="caution">
    <text evidence="2">The sequence shown here is derived from an EMBL/GenBank/DDBJ whole genome shotgun (WGS) entry which is preliminary data.</text>
</comment>
<proteinExistence type="predicted"/>